<evidence type="ECO:0000256" key="5">
    <source>
        <dbReference type="ARBA" id="ARBA00022741"/>
    </source>
</evidence>
<feature type="coiled-coil region" evidence="11">
    <location>
        <begin position="273"/>
        <end position="300"/>
    </location>
</feature>
<evidence type="ECO:0000313" key="14">
    <source>
        <dbReference type="EMBL" id="MFB2880503.1"/>
    </source>
</evidence>
<reference evidence="14 15" key="1">
    <citation type="submission" date="2024-09" db="EMBL/GenBank/DDBJ databases">
        <title>Floridaenema gen nov. (Aerosakkonemataceae, Aerosakkonematales ord. nov., Cyanobacteria) from benthic tropical and subtropical fresh waters, with the description of four new species.</title>
        <authorList>
            <person name="Moretto J.A."/>
            <person name="Berthold D.E."/>
            <person name="Lefler F.W."/>
            <person name="Huang I.-S."/>
            <person name="Laughinghouse H. IV."/>
        </authorList>
    </citation>
    <scope>NUCLEOTIDE SEQUENCE [LARGE SCALE GENOMIC DNA]</scope>
    <source>
        <strain evidence="14 15">BLCC-F46</strain>
    </source>
</reference>
<evidence type="ECO:0000256" key="3">
    <source>
        <dbReference type="ARBA" id="ARBA00022692"/>
    </source>
</evidence>
<dbReference type="PROSITE" id="PS00452">
    <property type="entry name" value="GUANYLATE_CYCLASE_1"/>
    <property type="match status" value="1"/>
</dbReference>
<feature type="domain" description="Guanylate cyclase" evidence="13">
    <location>
        <begin position="325"/>
        <end position="452"/>
    </location>
</feature>
<dbReference type="InterPro" id="IPR029787">
    <property type="entry name" value="Nucleotide_cyclase"/>
</dbReference>
<dbReference type="PANTHER" id="PTHR11920">
    <property type="entry name" value="GUANYLYL CYCLASE"/>
    <property type="match status" value="1"/>
</dbReference>
<dbReference type="PROSITE" id="PS50125">
    <property type="entry name" value="GUANYLATE_CYCLASE_2"/>
    <property type="match status" value="1"/>
</dbReference>
<evidence type="ECO:0000256" key="6">
    <source>
        <dbReference type="ARBA" id="ARBA00022989"/>
    </source>
</evidence>
<protein>
    <recommendedName>
        <fullName evidence="2">guanylate cyclase</fullName>
        <ecNumber evidence="2">4.6.1.2</ecNumber>
    </recommendedName>
</protein>
<dbReference type="EC" id="4.6.1.2" evidence="2"/>
<dbReference type="InterPro" id="IPR021796">
    <property type="entry name" value="Tll0287-like_dom"/>
</dbReference>
<evidence type="ECO:0000256" key="4">
    <source>
        <dbReference type="ARBA" id="ARBA00022729"/>
    </source>
</evidence>
<dbReference type="Pfam" id="PF00211">
    <property type="entry name" value="Guanylate_cyc"/>
    <property type="match status" value="1"/>
</dbReference>
<feature type="transmembrane region" description="Helical" evidence="12">
    <location>
        <begin position="241"/>
        <end position="262"/>
    </location>
</feature>
<feature type="transmembrane region" description="Helical" evidence="12">
    <location>
        <begin position="32"/>
        <end position="53"/>
    </location>
</feature>
<dbReference type="SMART" id="SM00044">
    <property type="entry name" value="CYCc"/>
    <property type="match status" value="1"/>
</dbReference>
<dbReference type="Pfam" id="PF07701">
    <property type="entry name" value="HNOBA"/>
    <property type="match status" value="1"/>
</dbReference>
<evidence type="ECO:0000256" key="1">
    <source>
        <dbReference type="ARBA" id="ARBA00004479"/>
    </source>
</evidence>
<evidence type="ECO:0000256" key="12">
    <source>
        <dbReference type="SAM" id="Phobius"/>
    </source>
</evidence>
<keyword evidence="11" id="KW-0175">Coiled coil</keyword>
<dbReference type="PANTHER" id="PTHR11920:SF335">
    <property type="entry name" value="GUANYLATE CYCLASE"/>
    <property type="match status" value="1"/>
</dbReference>
<keyword evidence="15" id="KW-1185">Reference proteome</keyword>
<name>A0ABV4XCI4_9CYAN</name>
<evidence type="ECO:0000313" key="15">
    <source>
        <dbReference type="Proteomes" id="UP001576774"/>
    </source>
</evidence>
<dbReference type="Proteomes" id="UP001576774">
    <property type="component" value="Unassembled WGS sequence"/>
</dbReference>
<keyword evidence="5" id="KW-0547">Nucleotide-binding</keyword>
<evidence type="ECO:0000256" key="7">
    <source>
        <dbReference type="ARBA" id="ARBA00023136"/>
    </source>
</evidence>
<dbReference type="SUPFAM" id="SSF55073">
    <property type="entry name" value="Nucleotide cyclase"/>
    <property type="match status" value="1"/>
</dbReference>
<dbReference type="InterPro" id="IPR001054">
    <property type="entry name" value="A/G_cyclase"/>
</dbReference>
<dbReference type="InterPro" id="IPR050401">
    <property type="entry name" value="Cyclic_nucleotide_synthase"/>
</dbReference>
<sequence length="500" mass="56558">MNLKTFYQTPQVFGQKIQQLGEKSKLTVLKLLYKRTILILAILFCTGVAGALWNVSRLSWNLIESQALENAALYAQTIQTARTLYSSEAVNQVKEIHGITVTHDYKNKEGAIPLPATYLIELGKEVIERNAGMSVRLYSDYPFPWRQAEGGARDDFELQALRYLRLHPDRPFFRFFKSKGSLKLRYTQADILQPSCVNCHNTHPSSPKTDWKVGDVRGVLEISSSLDSLMHKTNEGLQGTFITLGMLSMFGLFGLTLVITRLRETSRELELRVIERTSELQRANNQLANEREKSERLLLNILPEPIANRLKEGQKSIADGFSEVTILFADLVNFTELSEKVTPTELVALLNEIFSAFDRLTEKHSLEKIKTIGDAYMVASGIPNPRKDHVQCVVEMALDMQQEIINFNAKNDYNLSIRIGINTGPVVAGVIGTKKFIYDLWGDTVNVASRMESHGIVGEIQVTEKIYEMLSDRYNFLLRGSVHIKGKGEMTTYLLMGRKE</sequence>
<keyword evidence="6 12" id="KW-1133">Transmembrane helix</keyword>
<accession>A0ABV4XCI4</accession>
<comment type="similarity">
    <text evidence="10">Belongs to the adenylyl cyclase class-4/guanylyl cyclase family.</text>
</comment>
<keyword evidence="3 12" id="KW-0812">Transmembrane</keyword>
<evidence type="ECO:0000256" key="8">
    <source>
        <dbReference type="ARBA" id="ARBA00023239"/>
    </source>
</evidence>
<comment type="caution">
    <text evidence="14">The sequence shown here is derived from an EMBL/GenBank/DDBJ whole genome shotgun (WGS) entry which is preliminary data.</text>
</comment>
<keyword evidence="8 10" id="KW-0456">Lyase</keyword>
<evidence type="ECO:0000256" key="11">
    <source>
        <dbReference type="SAM" id="Coils"/>
    </source>
</evidence>
<comment type="subcellular location">
    <subcellularLocation>
        <location evidence="1">Membrane</location>
        <topology evidence="1">Single-pass type I membrane protein</topology>
    </subcellularLocation>
</comment>
<organism evidence="14 15">
    <name type="scientific">Floridaenema aerugineum BLCC-F46</name>
    <dbReference type="NCBI Taxonomy" id="3153654"/>
    <lineage>
        <taxon>Bacteria</taxon>
        <taxon>Bacillati</taxon>
        <taxon>Cyanobacteriota</taxon>
        <taxon>Cyanophyceae</taxon>
        <taxon>Oscillatoriophycideae</taxon>
        <taxon>Aerosakkonematales</taxon>
        <taxon>Aerosakkonemataceae</taxon>
        <taxon>Floridanema</taxon>
        <taxon>Floridanema aerugineum</taxon>
    </lineage>
</organism>
<keyword evidence="9" id="KW-0141">cGMP biosynthesis</keyword>
<evidence type="ECO:0000259" key="13">
    <source>
        <dbReference type="PROSITE" id="PS50125"/>
    </source>
</evidence>
<evidence type="ECO:0000256" key="10">
    <source>
        <dbReference type="RuleBase" id="RU000405"/>
    </source>
</evidence>
<dbReference type="InterPro" id="IPR011645">
    <property type="entry name" value="HNOB_dom_associated"/>
</dbReference>
<evidence type="ECO:0000256" key="9">
    <source>
        <dbReference type="ARBA" id="ARBA00023293"/>
    </source>
</evidence>
<dbReference type="InterPro" id="IPR018297">
    <property type="entry name" value="A/G_cyclase_CS"/>
</dbReference>
<dbReference type="CDD" id="cd07302">
    <property type="entry name" value="CHD"/>
    <property type="match status" value="1"/>
</dbReference>
<keyword evidence="4" id="KW-0732">Signal</keyword>
<dbReference type="Pfam" id="PF11845">
    <property type="entry name" value="Tll0287-like"/>
    <property type="match status" value="1"/>
</dbReference>
<dbReference type="EMBL" id="JBHFNQ010000204">
    <property type="protein sequence ID" value="MFB2880503.1"/>
    <property type="molecule type" value="Genomic_DNA"/>
</dbReference>
<dbReference type="RefSeq" id="WP_413273516.1">
    <property type="nucleotide sequence ID" value="NZ_JBHFNQ010000204.1"/>
</dbReference>
<evidence type="ECO:0000256" key="2">
    <source>
        <dbReference type="ARBA" id="ARBA00012202"/>
    </source>
</evidence>
<gene>
    <name evidence="14" type="ORF">ACE1CC_26945</name>
</gene>
<proteinExistence type="inferred from homology"/>
<keyword evidence="7 12" id="KW-0472">Membrane</keyword>
<dbReference type="Gene3D" id="3.30.70.1230">
    <property type="entry name" value="Nucleotide cyclase"/>
    <property type="match status" value="1"/>
</dbReference>